<keyword evidence="1" id="KW-0472">Membrane</keyword>
<evidence type="ECO:0008006" key="4">
    <source>
        <dbReference type="Google" id="ProtNLM"/>
    </source>
</evidence>
<feature type="transmembrane region" description="Helical" evidence="1">
    <location>
        <begin position="141"/>
        <end position="160"/>
    </location>
</feature>
<evidence type="ECO:0000313" key="2">
    <source>
        <dbReference type="EMBL" id="TCO44362.1"/>
    </source>
</evidence>
<feature type="transmembrane region" description="Helical" evidence="1">
    <location>
        <begin position="180"/>
        <end position="204"/>
    </location>
</feature>
<dbReference type="RefSeq" id="WP_132153326.1">
    <property type="nucleotide sequence ID" value="NZ_SLWR01000010.1"/>
</dbReference>
<feature type="transmembrane region" description="Helical" evidence="1">
    <location>
        <begin position="243"/>
        <end position="268"/>
    </location>
</feature>
<evidence type="ECO:0000313" key="3">
    <source>
        <dbReference type="Proteomes" id="UP000295573"/>
    </source>
</evidence>
<feature type="transmembrane region" description="Helical" evidence="1">
    <location>
        <begin position="105"/>
        <end position="129"/>
    </location>
</feature>
<dbReference type="EMBL" id="SLWR01000010">
    <property type="protein sequence ID" value="TCO44362.1"/>
    <property type="molecule type" value="Genomic_DNA"/>
</dbReference>
<keyword evidence="1" id="KW-0812">Transmembrane</keyword>
<keyword evidence="1" id="KW-1133">Transmembrane helix</keyword>
<name>A0A4R2IJ38_9ACTN</name>
<gene>
    <name evidence="2" type="ORF">EV646_11072</name>
</gene>
<dbReference type="SUPFAM" id="SSF55781">
    <property type="entry name" value="GAF domain-like"/>
    <property type="match status" value="1"/>
</dbReference>
<organism evidence="2 3">
    <name type="scientific">Kribbella antiqua</name>
    <dbReference type="NCBI Taxonomy" id="2512217"/>
    <lineage>
        <taxon>Bacteria</taxon>
        <taxon>Bacillati</taxon>
        <taxon>Actinomycetota</taxon>
        <taxon>Actinomycetes</taxon>
        <taxon>Propionibacteriales</taxon>
        <taxon>Kribbellaceae</taxon>
        <taxon>Kribbella</taxon>
    </lineage>
</organism>
<dbReference type="Proteomes" id="UP000295573">
    <property type="component" value="Unassembled WGS sequence"/>
</dbReference>
<proteinExistence type="predicted"/>
<dbReference type="AlphaFoldDB" id="A0A4R2IJ38"/>
<protein>
    <recommendedName>
        <fullName evidence="4">Histidine kinase</fullName>
    </recommendedName>
</protein>
<feature type="transmembrane region" description="Helical" evidence="1">
    <location>
        <begin position="67"/>
        <end position="93"/>
    </location>
</feature>
<keyword evidence="3" id="KW-1185">Reference proteome</keyword>
<dbReference type="InterPro" id="IPR029016">
    <property type="entry name" value="GAF-like_dom_sf"/>
</dbReference>
<comment type="caution">
    <text evidence="2">The sequence shown here is derived from an EMBL/GenBank/DDBJ whole genome shotgun (WGS) entry which is preliminary data.</text>
</comment>
<feature type="transmembrane region" description="Helical" evidence="1">
    <location>
        <begin position="280"/>
        <end position="305"/>
    </location>
</feature>
<dbReference type="OrthoDB" id="3766454at2"/>
<evidence type="ECO:0000256" key="1">
    <source>
        <dbReference type="SAM" id="Phobius"/>
    </source>
</evidence>
<feature type="transmembrane region" description="Helical" evidence="1">
    <location>
        <begin position="311"/>
        <end position="329"/>
    </location>
</feature>
<feature type="transmembrane region" description="Helical" evidence="1">
    <location>
        <begin position="216"/>
        <end position="237"/>
    </location>
</feature>
<sequence>MYARAAWVLTALTVLIAGGDVWVTSAYRPLLSEEAVAVHGFPFVTAAVVGCAAMGALIVARWARHPIGWLLCLTGFLSSISLLTEAYGVWVVSADGPGSRSLGGIAGWIAALLGGQCALALLTILFLVAPDGRLLSRRWRAAVVVALVGYAGYAGSLLTLSPAEFDIDRQEVGGPIGSLLSLVGLPFIAGGLVASMVSMVLRLRRSRGVQRQQLRLIALSVVFVALSFVFLLVVQLFNGGRQTWIASLPLFFSYFCLPLLFAVAVLRYRLFDLDLIINRAVVLALGTIFAGIGYAGLVLAVAALLNTRTSGFWLSLLATALVAVAFQPLRQRIVRVANRLAYGARALPYEALSEFGRRLAEPPSPSALLPAVAEAAGRAVSARTSTAVLQVPDRVGISGVWPGPAGGTPDFQVPVRQGGDTLGSIGVTMPKGRGLRPADEQLLHDLADQTALAFRNAAMESELAGHVAALDRTTDALAESRRRIIAADDATRRELESAISQEVLSHLELMPGRLSGLSVAESGSAATDEIEQLVDDTNAALESLRVLTRGLFPTQLARAGLARALRSHLARNGQAIALHVEPSADRRFATRVEAAVYFCCVESVRAGTVAARIDLRIVAAELVVQIRGVARDQIDVQAIVDRVEAAGGRLWLDEAGLLSVRIPVDADEPTRQ</sequence>
<reference evidence="2 3" key="1">
    <citation type="journal article" date="2015" name="Stand. Genomic Sci.">
        <title>Genomic Encyclopedia of Bacterial and Archaeal Type Strains, Phase III: the genomes of soil and plant-associated and newly described type strains.</title>
        <authorList>
            <person name="Whitman W.B."/>
            <person name="Woyke T."/>
            <person name="Klenk H.P."/>
            <person name="Zhou Y."/>
            <person name="Lilburn T.G."/>
            <person name="Beck B.J."/>
            <person name="De Vos P."/>
            <person name="Vandamme P."/>
            <person name="Eisen J.A."/>
            <person name="Garrity G."/>
            <person name="Hugenholtz P."/>
            <person name="Kyrpides N.C."/>
        </authorList>
    </citation>
    <scope>NUCLEOTIDE SEQUENCE [LARGE SCALE GENOMIC DNA]</scope>
    <source>
        <strain evidence="2 3">VKM Ac-2541</strain>
    </source>
</reference>
<accession>A0A4R2IJ38</accession>
<dbReference type="Gene3D" id="3.30.450.40">
    <property type="match status" value="1"/>
</dbReference>
<feature type="transmembrane region" description="Helical" evidence="1">
    <location>
        <begin position="36"/>
        <end position="60"/>
    </location>
</feature>